<gene>
    <name evidence="2" type="ORF">AArcMg_0528</name>
</gene>
<keyword evidence="3" id="KW-1185">Reference proteome</keyword>
<reference evidence="3" key="1">
    <citation type="submission" date="2018-02" db="EMBL/GenBank/DDBJ databases">
        <title>Phenotypic and genomic properties of facultatively anaerobic sulfur-reducing natronoarchaea from hypersaline soda lakes.</title>
        <authorList>
            <person name="Sorokin D.Y."/>
            <person name="Kublanov I.V."/>
            <person name="Roman P."/>
            <person name="Sinninghe Damste J.S."/>
            <person name="Golyshin P.N."/>
            <person name="Rojo D."/>
            <person name="Ciordia S."/>
            <person name="Mena M.D.C."/>
            <person name="Ferrer M."/>
            <person name="Messina E."/>
            <person name="Smedile F."/>
            <person name="La Spada G."/>
            <person name="La Cono V."/>
            <person name="Yakimov M.M."/>
        </authorList>
    </citation>
    <scope>NUCLEOTIDE SEQUENCE [LARGE SCALE GENOMIC DNA]</scope>
    <source>
        <strain evidence="3">AArc-Mg</strain>
    </source>
</reference>
<feature type="transmembrane region" description="Helical" evidence="1">
    <location>
        <begin position="61"/>
        <end position="78"/>
    </location>
</feature>
<evidence type="ECO:0000256" key="1">
    <source>
        <dbReference type="SAM" id="Phobius"/>
    </source>
</evidence>
<sequence length="100" mass="10657">MGDKKFTVIELHLDGQTQFGPRTISDALPFGETEPVADEGLEVETDDETTEAEDDGGAGKAIGAVVALAFLVALGVAVRKYRGGDEDELEHEEQPDVIVN</sequence>
<dbReference type="Proteomes" id="UP000258613">
    <property type="component" value="Chromosome"/>
</dbReference>
<dbReference type="AlphaFoldDB" id="A0A346PM06"/>
<keyword evidence="1" id="KW-0472">Membrane</keyword>
<organism evidence="2 3">
    <name type="scientific">Natrarchaeobaculum sulfurireducens</name>
    <dbReference type="NCBI Taxonomy" id="2044521"/>
    <lineage>
        <taxon>Archaea</taxon>
        <taxon>Methanobacteriati</taxon>
        <taxon>Methanobacteriota</taxon>
        <taxon>Stenosarchaea group</taxon>
        <taxon>Halobacteria</taxon>
        <taxon>Halobacteriales</taxon>
        <taxon>Natrialbaceae</taxon>
        <taxon>Natrarchaeobaculum</taxon>
    </lineage>
</organism>
<keyword evidence="1" id="KW-0812">Transmembrane</keyword>
<proteinExistence type="predicted"/>
<dbReference type="OrthoDB" id="170888at2157"/>
<dbReference type="RefSeq" id="WP_117367303.1">
    <property type="nucleotide sequence ID" value="NZ_CP027033.1"/>
</dbReference>
<dbReference type="EMBL" id="CP027033">
    <property type="protein sequence ID" value="AXR80551.1"/>
    <property type="molecule type" value="Genomic_DNA"/>
</dbReference>
<dbReference type="KEGG" id="nag:AArcMg_0528"/>
<keyword evidence="1" id="KW-1133">Transmembrane helix</keyword>
<accession>A0A346PM06</accession>
<dbReference type="GeneID" id="37641010"/>
<evidence type="ECO:0000313" key="2">
    <source>
        <dbReference type="EMBL" id="AXR80551.1"/>
    </source>
</evidence>
<evidence type="ECO:0000313" key="3">
    <source>
        <dbReference type="Proteomes" id="UP000258613"/>
    </source>
</evidence>
<name>A0A346PM06_9EURY</name>
<protein>
    <submittedName>
        <fullName evidence="2">Uncharacterized protein</fullName>
    </submittedName>
</protein>